<dbReference type="AlphaFoldDB" id="A0A9Q0ASM4"/>
<proteinExistence type="predicted"/>
<keyword evidence="2" id="KW-1185">Reference proteome</keyword>
<sequence>MCEDPRYEPYPDMSEGRRGLRCPTCTSAIGLATQVVRDLMDDDRWSGCNEEFRWWLIDVDQDCQNALDTALSKEAMLKDAWIHQPMVQYHKDCKNLAQKVSYCMEAFRARDKQWNASLRRAGGGFLTQEETARLTLERYEVRQESSYKDDGALFEEEEMILSRAAQMGIARRSSAPFYWSP</sequence>
<reference evidence="1" key="1">
    <citation type="submission" date="2021-03" db="EMBL/GenBank/DDBJ databases">
        <title>Revisited historic fungal species revealed as producer of novel bioactive compounds through whole genome sequencing and comparative genomics.</title>
        <authorList>
            <person name="Vignolle G.A."/>
            <person name="Hochenegger N."/>
            <person name="Mach R.L."/>
            <person name="Mach-Aigner A.R."/>
            <person name="Javad Rahimi M."/>
            <person name="Salim K.A."/>
            <person name="Chan C.M."/>
            <person name="Lim L.B.L."/>
            <person name="Cai F."/>
            <person name="Druzhinina I.S."/>
            <person name="U'Ren J.M."/>
            <person name="Derntl C."/>
        </authorList>
    </citation>
    <scope>NUCLEOTIDE SEQUENCE</scope>
    <source>
        <strain evidence="1">TUCIM 5799</strain>
    </source>
</reference>
<accession>A0A9Q0ASM4</accession>
<gene>
    <name evidence="1" type="ORF">JX265_003925</name>
</gene>
<comment type="caution">
    <text evidence="1">The sequence shown here is derived from an EMBL/GenBank/DDBJ whole genome shotgun (WGS) entry which is preliminary data.</text>
</comment>
<evidence type="ECO:0000313" key="1">
    <source>
        <dbReference type="EMBL" id="KAI1876399.1"/>
    </source>
</evidence>
<dbReference type="Proteomes" id="UP000829685">
    <property type="component" value="Unassembled WGS sequence"/>
</dbReference>
<name>A0A9Q0ASM4_9PEZI</name>
<protein>
    <submittedName>
        <fullName evidence="1">Uncharacterized protein</fullName>
    </submittedName>
</protein>
<evidence type="ECO:0000313" key="2">
    <source>
        <dbReference type="Proteomes" id="UP000829685"/>
    </source>
</evidence>
<dbReference type="EMBL" id="JAFIMR010000007">
    <property type="protein sequence ID" value="KAI1876399.1"/>
    <property type="molecule type" value="Genomic_DNA"/>
</dbReference>
<organism evidence="1 2">
    <name type="scientific">Neoarthrinium moseri</name>
    <dbReference type="NCBI Taxonomy" id="1658444"/>
    <lineage>
        <taxon>Eukaryota</taxon>
        <taxon>Fungi</taxon>
        <taxon>Dikarya</taxon>
        <taxon>Ascomycota</taxon>
        <taxon>Pezizomycotina</taxon>
        <taxon>Sordariomycetes</taxon>
        <taxon>Xylariomycetidae</taxon>
        <taxon>Amphisphaeriales</taxon>
        <taxon>Apiosporaceae</taxon>
        <taxon>Neoarthrinium</taxon>
    </lineage>
</organism>